<name>A0A841C7I0_9LACT</name>
<evidence type="ECO:0000313" key="2">
    <source>
        <dbReference type="EMBL" id="MBB5887511.1"/>
    </source>
</evidence>
<gene>
    <name evidence="2" type="ORF">HNQ37_000382</name>
</gene>
<evidence type="ECO:0000313" key="3">
    <source>
        <dbReference type="Proteomes" id="UP000562464"/>
    </source>
</evidence>
<dbReference type="Proteomes" id="UP000562464">
    <property type="component" value="Unassembled WGS sequence"/>
</dbReference>
<keyword evidence="1" id="KW-0472">Membrane</keyword>
<keyword evidence="1" id="KW-1133">Transmembrane helix</keyword>
<comment type="caution">
    <text evidence="2">The sequence shown here is derived from an EMBL/GenBank/DDBJ whole genome shotgun (WGS) entry which is preliminary data.</text>
</comment>
<keyword evidence="3" id="KW-1185">Reference proteome</keyword>
<sequence length="42" mass="4879">MAKYKKKKSPFMTVVKVVVIIMFVIMIGMTVGQMIIQLPIWH</sequence>
<evidence type="ECO:0008006" key="4">
    <source>
        <dbReference type="Google" id="ProtNLM"/>
    </source>
</evidence>
<reference evidence="2 3" key="1">
    <citation type="submission" date="2020-08" db="EMBL/GenBank/DDBJ databases">
        <title>Genomic Encyclopedia of Type Strains, Phase IV (KMG-IV): sequencing the most valuable type-strain genomes for metagenomic binning, comparative biology and taxonomic classification.</title>
        <authorList>
            <person name="Goeker M."/>
        </authorList>
    </citation>
    <scope>NUCLEOTIDE SEQUENCE [LARGE SCALE GENOMIC DNA]</scope>
    <source>
        <strain evidence="2 3">DSM 14925</strain>
    </source>
</reference>
<dbReference type="EMBL" id="JACHHV010000004">
    <property type="protein sequence ID" value="MBB5887511.1"/>
    <property type="molecule type" value="Genomic_DNA"/>
</dbReference>
<accession>A0A841C7I0</accession>
<feature type="transmembrane region" description="Helical" evidence="1">
    <location>
        <begin position="12"/>
        <end position="36"/>
    </location>
</feature>
<keyword evidence="1" id="KW-0812">Transmembrane</keyword>
<proteinExistence type="predicted"/>
<dbReference type="AlphaFoldDB" id="A0A841C7I0"/>
<evidence type="ECO:0000256" key="1">
    <source>
        <dbReference type="SAM" id="Phobius"/>
    </source>
</evidence>
<protein>
    <recommendedName>
        <fullName evidence="4">DUF4044 domain-containing protein</fullName>
    </recommendedName>
</protein>
<dbReference type="RefSeq" id="WP_183538768.1">
    <property type="nucleotide sequence ID" value="NZ_DASWOY010000021.1"/>
</dbReference>
<organism evidence="2 3">
    <name type="scientific">Lactovum miscens</name>
    <dbReference type="NCBI Taxonomy" id="190387"/>
    <lineage>
        <taxon>Bacteria</taxon>
        <taxon>Bacillati</taxon>
        <taxon>Bacillota</taxon>
        <taxon>Bacilli</taxon>
        <taxon>Lactobacillales</taxon>
        <taxon>Streptococcaceae</taxon>
        <taxon>Lactovum</taxon>
    </lineage>
</organism>